<dbReference type="SUPFAM" id="SSF50969">
    <property type="entry name" value="YVTN repeat-like/Quinoprotein amine dehydrogenase"/>
    <property type="match status" value="1"/>
</dbReference>
<dbReference type="InterPro" id="IPR011044">
    <property type="entry name" value="Quino_amine_DH_bsu"/>
</dbReference>
<dbReference type="AlphaFoldDB" id="A0A1I1YP51"/>
<proteinExistence type="predicted"/>
<reference evidence="2" key="1">
    <citation type="submission" date="2016-10" db="EMBL/GenBank/DDBJ databases">
        <authorList>
            <person name="Varghese N."/>
            <person name="Submissions S."/>
        </authorList>
    </citation>
    <scope>NUCLEOTIDE SEQUENCE [LARGE SCALE GENOMIC DNA]</scope>
    <source>
        <strain evidence="2">ATCC 25963</strain>
    </source>
</reference>
<evidence type="ECO:0000313" key="2">
    <source>
        <dbReference type="Proteomes" id="UP000199400"/>
    </source>
</evidence>
<dbReference type="OrthoDB" id="3795380at2"/>
<dbReference type="EMBL" id="FOMX01000010">
    <property type="protein sequence ID" value="SFE21082.1"/>
    <property type="molecule type" value="Genomic_DNA"/>
</dbReference>
<protein>
    <recommendedName>
        <fullName evidence="3">WD40-like Beta Propeller Repeat</fullName>
    </recommendedName>
</protein>
<organism evidence="1 2">
    <name type="scientific">Nannocystis exedens</name>
    <dbReference type="NCBI Taxonomy" id="54"/>
    <lineage>
        <taxon>Bacteria</taxon>
        <taxon>Pseudomonadati</taxon>
        <taxon>Myxococcota</taxon>
        <taxon>Polyangia</taxon>
        <taxon>Nannocystales</taxon>
        <taxon>Nannocystaceae</taxon>
        <taxon>Nannocystis</taxon>
    </lineage>
</organism>
<gene>
    <name evidence="1" type="ORF">SAMN02745121_03417</name>
</gene>
<dbReference type="RefSeq" id="WP_143140598.1">
    <property type="nucleotide sequence ID" value="NZ_FOMX01000010.1"/>
</dbReference>
<evidence type="ECO:0000313" key="1">
    <source>
        <dbReference type="EMBL" id="SFE21082.1"/>
    </source>
</evidence>
<sequence length="393" mass="43278">MNDAWPIQPSPKWPSNCLIENVAVHPGQPWLAVACTDAENQGGAVLVFDAQAGSLRSSTGFDDHVGWSEQPGLLRWHPDGRRLATNVGTNGIALLDRARIVGDAWPDETRDSGVRYVWVDETRMFSDTGALFEIREGDSRFDFEDIGSPRFAQLEWNAATGAVVGTVGHGIAAFDPLGRKLLYHHTLEDLPSSHEVHWSGDGRWCARVHWGQSPARDEIVIFDGDDGRRVCTLAPSLPHFDELRWGREGALLLRSHGLDRKTTHLDIVRNGRIEVTIDLAPRLIQASHAVPEASGIAWSPDGHGVALLLDGQEIRLFDASSGLALSTFSAPAPAIPDGLPDYYRHGHRPDYGFPGDLIWLGMQRLVRLAPHFVDFWSIDGQKIAQFVVPTELG</sequence>
<dbReference type="InterPro" id="IPR015943">
    <property type="entry name" value="WD40/YVTN_repeat-like_dom_sf"/>
</dbReference>
<accession>A0A1I1YP51</accession>
<evidence type="ECO:0008006" key="3">
    <source>
        <dbReference type="Google" id="ProtNLM"/>
    </source>
</evidence>
<dbReference type="Proteomes" id="UP000199400">
    <property type="component" value="Unassembled WGS sequence"/>
</dbReference>
<name>A0A1I1YP51_9BACT</name>
<dbReference type="Gene3D" id="2.130.10.10">
    <property type="entry name" value="YVTN repeat-like/Quinoprotein amine dehydrogenase"/>
    <property type="match status" value="1"/>
</dbReference>
<keyword evidence="2" id="KW-1185">Reference proteome</keyword>